<evidence type="ECO:0000313" key="2">
    <source>
        <dbReference type="Proteomes" id="UP001054945"/>
    </source>
</evidence>
<name>A0AAV4XSJ6_CAEEX</name>
<dbReference type="AlphaFoldDB" id="A0AAV4XSJ6"/>
<gene>
    <name evidence="1" type="ORF">CEXT_397711</name>
</gene>
<keyword evidence="2" id="KW-1185">Reference proteome</keyword>
<organism evidence="1 2">
    <name type="scientific">Caerostris extrusa</name>
    <name type="common">Bark spider</name>
    <name type="synonym">Caerostris bankana</name>
    <dbReference type="NCBI Taxonomy" id="172846"/>
    <lineage>
        <taxon>Eukaryota</taxon>
        <taxon>Metazoa</taxon>
        <taxon>Ecdysozoa</taxon>
        <taxon>Arthropoda</taxon>
        <taxon>Chelicerata</taxon>
        <taxon>Arachnida</taxon>
        <taxon>Araneae</taxon>
        <taxon>Araneomorphae</taxon>
        <taxon>Entelegynae</taxon>
        <taxon>Araneoidea</taxon>
        <taxon>Araneidae</taxon>
        <taxon>Caerostris</taxon>
    </lineage>
</organism>
<accession>A0AAV4XSJ6</accession>
<dbReference type="Proteomes" id="UP001054945">
    <property type="component" value="Unassembled WGS sequence"/>
</dbReference>
<sequence length="81" mass="9508">MLSERHTSKTWLRMKASFSIIVTNYRLKNIGYNAEKVYQPRHTAASSRRVVHRVSEFNDPLPFTRPLGLRLVVEKLRVKVL</sequence>
<comment type="caution">
    <text evidence="1">The sequence shown here is derived from an EMBL/GenBank/DDBJ whole genome shotgun (WGS) entry which is preliminary data.</text>
</comment>
<evidence type="ECO:0000313" key="1">
    <source>
        <dbReference type="EMBL" id="GIY97145.1"/>
    </source>
</evidence>
<reference evidence="1 2" key="1">
    <citation type="submission" date="2021-06" db="EMBL/GenBank/DDBJ databases">
        <title>Caerostris extrusa draft genome.</title>
        <authorList>
            <person name="Kono N."/>
            <person name="Arakawa K."/>
        </authorList>
    </citation>
    <scope>NUCLEOTIDE SEQUENCE [LARGE SCALE GENOMIC DNA]</scope>
</reference>
<protein>
    <submittedName>
        <fullName evidence="1">Uncharacterized protein</fullName>
    </submittedName>
</protein>
<proteinExistence type="predicted"/>
<dbReference type="EMBL" id="BPLR01018123">
    <property type="protein sequence ID" value="GIY97145.1"/>
    <property type="molecule type" value="Genomic_DNA"/>
</dbReference>